<feature type="compositionally biased region" description="Polar residues" evidence="1">
    <location>
        <begin position="49"/>
        <end position="60"/>
    </location>
</feature>
<feature type="compositionally biased region" description="Low complexity" evidence="1">
    <location>
        <begin position="37"/>
        <end position="48"/>
    </location>
</feature>
<sequence>MAEINQACCQYSLPNMNVVDNPRVSLPLTNTINSNNYAYTNTSNSTPTHQTPNPTAPNRQQIDLTCKTQQLLRGYDLKFGKSQDDDAETFISRLRTVTQLTNVSERDLLAFMPPMLAGDAEIWAEPLYTTWTTLEKFEEDLRLQYGIPNFQIRLENEILTRTQGPDETIAVYIAKIRLLMNKLSPAWTLEKQLDRIYENLHPKYIKSINRNQFTSIKELTLLGQQQERVFDKQKTYKPPPPADHHMIRKSAYCTTKTHKTAAISEVEEVAAVNTYKPRQTNTPPSNTNNSTTTNNTQRQSKTQIGSNNKKTDHCWICDATDHWAMKCPQKTGDGRSSSV</sequence>
<evidence type="ECO:0000256" key="1">
    <source>
        <dbReference type="SAM" id="MobiDB-lite"/>
    </source>
</evidence>
<accession>A0A6H5HVG8</accession>
<dbReference type="OrthoDB" id="7552747at2759"/>
<evidence type="ECO:0000313" key="3">
    <source>
        <dbReference type="Proteomes" id="UP000479190"/>
    </source>
</evidence>
<feature type="region of interest" description="Disordered" evidence="1">
    <location>
        <begin position="37"/>
        <end position="60"/>
    </location>
</feature>
<feature type="compositionally biased region" description="Polar residues" evidence="1">
    <location>
        <begin position="297"/>
        <end position="308"/>
    </location>
</feature>
<dbReference type="SUPFAM" id="SSF57756">
    <property type="entry name" value="Retrovirus zinc finger-like domains"/>
    <property type="match status" value="1"/>
</dbReference>
<evidence type="ECO:0000313" key="2">
    <source>
        <dbReference type="EMBL" id="CAB0029586.1"/>
    </source>
</evidence>
<name>A0A6H5HVG8_9HYME</name>
<proteinExistence type="predicted"/>
<feature type="region of interest" description="Disordered" evidence="1">
    <location>
        <begin position="274"/>
        <end position="308"/>
    </location>
</feature>
<reference evidence="2 3" key="1">
    <citation type="submission" date="2020-02" db="EMBL/GenBank/DDBJ databases">
        <authorList>
            <person name="Ferguson B K."/>
        </authorList>
    </citation>
    <scope>NUCLEOTIDE SEQUENCE [LARGE SCALE GENOMIC DNA]</scope>
</reference>
<organism evidence="2 3">
    <name type="scientific">Trichogramma brassicae</name>
    <dbReference type="NCBI Taxonomy" id="86971"/>
    <lineage>
        <taxon>Eukaryota</taxon>
        <taxon>Metazoa</taxon>
        <taxon>Ecdysozoa</taxon>
        <taxon>Arthropoda</taxon>
        <taxon>Hexapoda</taxon>
        <taxon>Insecta</taxon>
        <taxon>Pterygota</taxon>
        <taxon>Neoptera</taxon>
        <taxon>Endopterygota</taxon>
        <taxon>Hymenoptera</taxon>
        <taxon>Apocrita</taxon>
        <taxon>Proctotrupomorpha</taxon>
        <taxon>Chalcidoidea</taxon>
        <taxon>Trichogrammatidae</taxon>
        <taxon>Trichogramma</taxon>
    </lineage>
</organism>
<protein>
    <recommendedName>
        <fullName evidence="4">Retrotransposon gag domain-containing protein</fullName>
    </recommendedName>
</protein>
<gene>
    <name evidence="2" type="ORF">TBRA_LOCUS1615</name>
</gene>
<evidence type="ECO:0008006" key="4">
    <source>
        <dbReference type="Google" id="ProtNLM"/>
    </source>
</evidence>
<dbReference type="GO" id="GO:0008270">
    <property type="term" value="F:zinc ion binding"/>
    <property type="evidence" value="ECO:0007669"/>
    <property type="project" value="InterPro"/>
</dbReference>
<dbReference type="GO" id="GO:0003676">
    <property type="term" value="F:nucleic acid binding"/>
    <property type="evidence" value="ECO:0007669"/>
    <property type="project" value="InterPro"/>
</dbReference>
<dbReference type="Proteomes" id="UP000479190">
    <property type="component" value="Unassembled WGS sequence"/>
</dbReference>
<dbReference type="EMBL" id="CADCXV010000335">
    <property type="protein sequence ID" value="CAB0029586.1"/>
    <property type="molecule type" value="Genomic_DNA"/>
</dbReference>
<feature type="compositionally biased region" description="Low complexity" evidence="1">
    <location>
        <begin position="280"/>
        <end position="296"/>
    </location>
</feature>
<dbReference type="AlphaFoldDB" id="A0A6H5HVG8"/>
<dbReference type="InterPro" id="IPR036875">
    <property type="entry name" value="Znf_CCHC_sf"/>
</dbReference>
<keyword evidence="3" id="KW-1185">Reference proteome</keyword>